<keyword evidence="1" id="KW-0472">Membrane</keyword>
<reference evidence="2" key="2">
    <citation type="submission" date="2020-05" db="UniProtKB">
        <authorList>
            <consortium name="EnsemblMetazoa"/>
        </authorList>
    </citation>
    <scope>IDENTIFICATION</scope>
    <source>
        <strain evidence="2">IAEA</strain>
    </source>
</reference>
<dbReference type="STRING" id="37001.A0A1A9X456"/>
<dbReference type="PROSITE" id="PS50096">
    <property type="entry name" value="IQ"/>
    <property type="match status" value="1"/>
</dbReference>
<keyword evidence="1" id="KW-1133">Transmembrane helix</keyword>
<name>A0A1A9X456_9MUSC</name>
<organism evidence="2 3">
    <name type="scientific">Glossina brevipalpis</name>
    <dbReference type="NCBI Taxonomy" id="37001"/>
    <lineage>
        <taxon>Eukaryota</taxon>
        <taxon>Metazoa</taxon>
        <taxon>Ecdysozoa</taxon>
        <taxon>Arthropoda</taxon>
        <taxon>Hexapoda</taxon>
        <taxon>Insecta</taxon>
        <taxon>Pterygota</taxon>
        <taxon>Neoptera</taxon>
        <taxon>Endopterygota</taxon>
        <taxon>Diptera</taxon>
        <taxon>Brachycera</taxon>
        <taxon>Muscomorpha</taxon>
        <taxon>Hippoboscoidea</taxon>
        <taxon>Glossinidae</taxon>
        <taxon>Glossina</taxon>
    </lineage>
</organism>
<evidence type="ECO:0000256" key="1">
    <source>
        <dbReference type="SAM" id="Phobius"/>
    </source>
</evidence>
<sequence>MLRTSNIGILFRSGILSELEAKRDELLSDRIIQLQAFCRGYLARKSMSQRRVQVSNMKAIYLNNVALLASACLNCFFLL</sequence>
<feature type="transmembrane region" description="Helical" evidence="1">
    <location>
        <begin position="60"/>
        <end position="78"/>
    </location>
</feature>
<dbReference type="Proteomes" id="UP000091820">
    <property type="component" value="Unassembled WGS sequence"/>
</dbReference>
<keyword evidence="3" id="KW-1185">Reference proteome</keyword>
<dbReference type="VEuPathDB" id="VectorBase:GBRI043561"/>
<evidence type="ECO:0000313" key="2">
    <source>
        <dbReference type="EnsemblMetazoa" id="GBRI043561-PA"/>
    </source>
</evidence>
<evidence type="ECO:0008006" key="4">
    <source>
        <dbReference type="Google" id="ProtNLM"/>
    </source>
</evidence>
<evidence type="ECO:0000313" key="3">
    <source>
        <dbReference type="Proteomes" id="UP000091820"/>
    </source>
</evidence>
<dbReference type="AlphaFoldDB" id="A0A1A9X456"/>
<proteinExistence type="predicted"/>
<dbReference type="EnsemblMetazoa" id="GBRI043561-RA">
    <property type="protein sequence ID" value="GBRI043561-PA"/>
    <property type="gene ID" value="GBRI043561"/>
</dbReference>
<dbReference type="InterPro" id="IPR000048">
    <property type="entry name" value="IQ_motif_EF-hand-BS"/>
</dbReference>
<dbReference type="Pfam" id="PF00612">
    <property type="entry name" value="IQ"/>
    <property type="match status" value="1"/>
</dbReference>
<dbReference type="SUPFAM" id="SSF52540">
    <property type="entry name" value="P-loop containing nucleoside triphosphate hydrolases"/>
    <property type="match status" value="1"/>
</dbReference>
<protein>
    <recommendedName>
        <fullName evidence="4">Myosin motor domain-containing protein</fullName>
    </recommendedName>
</protein>
<dbReference type="Gene3D" id="1.20.5.4820">
    <property type="match status" value="1"/>
</dbReference>
<keyword evidence="1" id="KW-0812">Transmembrane</keyword>
<accession>A0A1A9X456</accession>
<reference evidence="3" key="1">
    <citation type="submission" date="2014-03" db="EMBL/GenBank/DDBJ databases">
        <authorList>
            <person name="Aksoy S."/>
            <person name="Warren W."/>
            <person name="Wilson R.K."/>
        </authorList>
    </citation>
    <scope>NUCLEOTIDE SEQUENCE [LARGE SCALE GENOMIC DNA]</scope>
    <source>
        <strain evidence="3">IAEA</strain>
    </source>
</reference>
<dbReference type="InterPro" id="IPR027417">
    <property type="entry name" value="P-loop_NTPase"/>
</dbReference>